<feature type="compositionally biased region" description="Acidic residues" evidence="1">
    <location>
        <begin position="1"/>
        <end position="16"/>
    </location>
</feature>
<accession>A0ABN8J316</accession>
<sequence>MDESDGYERDELDDIIDSSGTDTTLSTTASSIASSMFDRNHFVLELHELHNDAPGLDRHTDTKVRKQKKKLKGPPIIKRTESSDSSDIEDASLSQSFNDDSTKDQYFDAHESYYGLTESEVTGMDDNDLESREDLELPQEQKTVVEHSVEQISNPPPSNEIRKLVKRPDLVMDKASKYKSKNKKSTVKPKTAKKRKNEGPTCSMFLAEISKRLASKKKRQEESSTNIVQTIIESITNSLPIKFLKKRFEVVEQPVTLENLKKYAPELTPNDKIDIPYVEIKTPGDNVADVKRLTDLEETTRKPFYKVPKMPVVNSEVLKVAADRSKRIVKEDAGVNTGQSNDLAVELAKHVNTLKKISLIAEEFNKKTAKNLKEIVDSVQEELLKKLEAIQAEEALNDNKNIESSQKP</sequence>
<keyword evidence="3" id="KW-1185">Reference proteome</keyword>
<feature type="region of interest" description="Disordered" evidence="1">
    <location>
        <begin position="139"/>
        <end position="160"/>
    </location>
</feature>
<feature type="compositionally biased region" description="Basic and acidic residues" evidence="1">
    <location>
        <begin position="49"/>
        <end position="64"/>
    </location>
</feature>
<reference evidence="2" key="1">
    <citation type="submission" date="2022-03" db="EMBL/GenBank/DDBJ databases">
        <authorList>
            <person name="Martin H S."/>
        </authorList>
    </citation>
    <scope>NUCLEOTIDE SEQUENCE</scope>
</reference>
<feature type="region of interest" description="Disordered" evidence="1">
    <location>
        <begin position="177"/>
        <end position="198"/>
    </location>
</feature>
<dbReference type="EMBL" id="OW152820">
    <property type="protein sequence ID" value="CAH2075076.1"/>
    <property type="molecule type" value="Genomic_DNA"/>
</dbReference>
<feature type="compositionally biased region" description="Basic residues" evidence="1">
    <location>
        <begin position="177"/>
        <end position="196"/>
    </location>
</feature>
<dbReference type="Proteomes" id="UP000837857">
    <property type="component" value="Chromosome 8"/>
</dbReference>
<proteinExistence type="predicted"/>
<feature type="region of interest" description="Disordered" evidence="1">
    <location>
        <begin position="49"/>
        <end position="104"/>
    </location>
</feature>
<evidence type="ECO:0000313" key="3">
    <source>
        <dbReference type="Proteomes" id="UP000837857"/>
    </source>
</evidence>
<evidence type="ECO:0000313" key="2">
    <source>
        <dbReference type="EMBL" id="CAH2075076.1"/>
    </source>
</evidence>
<feature type="compositionally biased region" description="Low complexity" evidence="1">
    <location>
        <begin position="17"/>
        <end position="26"/>
    </location>
</feature>
<evidence type="ECO:0000256" key="1">
    <source>
        <dbReference type="SAM" id="MobiDB-lite"/>
    </source>
</evidence>
<organism evidence="2 3">
    <name type="scientific">Iphiclides podalirius</name>
    <name type="common">scarce swallowtail</name>
    <dbReference type="NCBI Taxonomy" id="110791"/>
    <lineage>
        <taxon>Eukaryota</taxon>
        <taxon>Metazoa</taxon>
        <taxon>Ecdysozoa</taxon>
        <taxon>Arthropoda</taxon>
        <taxon>Hexapoda</taxon>
        <taxon>Insecta</taxon>
        <taxon>Pterygota</taxon>
        <taxon>Neoptera</taxon>
        <taxon>Endopterygota</taxon>
        <taxon>Lepidoptera</taxon>
        <taxon>Glossata</taxon>
        <taxon>Ditrysia</taxon>
        <taxon>Papilionoidea</taxon>
        <taxon>Papilionidae</taxon>
        <taxon>Papilioninae</taxon>
        <taxon>Iphiclides</taxon>
    </lineage>
</organism>
<gene>
    <name evidence="2" type="ORF">IPOD504_LOCUS16479</name>
</gene>
<feature type="non-terminal residue" evidence="2">
    <location>
        <position position="1"/>
    </location>
</feature>
<protein>
    <submittedName>
        <fullName evidence="2">Uncharacterized protein</fullName>
    </submittedName>
</protein>
<name>A0ABN8J316_9NEOP</name>
<feature type="region of interest" description="Disordered" evidence="1">
    <location>
        <begin position="1"/>
        <end position="26"/>
    </location>
</feature>